<accession>A0ABY0WEX2</accession>
<dbReference type="Proteomes" id="UP000199620">
    <property type="component" value="Chromosome I"/>
</dbReference>
<name>A0ABY0WEX2_9PSED</name>
<reference evidence="2 3" key="1">
    <citation type="submission" date="2016-10" db="EMBL/GenBank/DDBJ databases">
        <authorList>
            <person name="Varghese N."/>
            <person name="Submissions S."/>
        </authorList>
    </citation>
    <scope>NUCLEOTIDE SEQUENCE [LARGE SCALE GENOMIC DNA]</scope>
    <source>
        <strain evidence="2 3">BS2771</strain>
    </source>
</reference>
<evidence type="ECO:0000313" key="2">
    <source>
        <dbReference type="EMBL" id="SDU90854.1"/>
    </source>
</evidence>
<keyword evidence="3" id="KW-1185">Reference proteome</keyword>
<evidence type="ECO:0000313" key="3">
    <source>
        <dbReference type="Proteomes" id="UP000199620"/>
    </source>
</evidence>
<keyword evidence="1" id="KW-1133">Transmembrane helix</keyword>
<feature type="transmembrane region" description="Helical" evidence="1">
    <location>
        <begin position="40"/>
        <end position="64"/>
    </location>
</feature>
<dbReference type="EMBL" id="LT629800">
    <property type="protein sequence ID" value="SDU90854.1"/>
    <property type="molecule type" value="Genomic_DNA"/>
</dbReference>
<keyword evidence="1" id="KW-0812">Transmembrane</keyword>
<evidence type="ECO:0000256" key="1">
    <source>
        <dbReference type="SAM" id="Phobius"/>
    </source>
</evidence>
<gene>
    <name evidence="2" type="ORF">SAMN04490181_1371</name>
</gene>
<sequence length="108" mass="11632">MQVEALHKRPCDEANPCTNCRTDWTEIRPDHSAGGSHANLALFGIGLGLLIHLVLGLFGLLLLLRELGKALHGLSLHLLLQSDQSIGHGLIPLSQAGKAHTARHDLLL</sequence>
<proteinExistence type="predicted"/>
<keyword evidence="1" id="KW-0472">Membrane</keyword>
<protein>
    <submittedName>
        <fullName evidence="2">Uncharacterized protein</fullName>
    </submittedName>
</protein>
<organism evidence="2 3">
    <name type="scientific">Pseudomonas brenneri</name>
    <dbReference type="NCBI Taxonomy" id="129817"/>
    <lineage>
        <taxon>Bacteria</taxon>
        <taxon>Pseudomonadati</taxon>
        <taxon>Pseudomonadota</taxon>
        <taxon>Gammaproteobacteria</taxon>
        <taxon>Pseudomonadales</taxon>
        <taxon>Pseudomonadaceae</taxon>
        <taxon>Pseudomonas</taxon>
    </lineage>
</organism>